<dbReference type="PANTHER" id="PTHR23531:SF1">
    <property type="entry name" value="QUINOLENE RESISTANCE PROTEIN NORA"/>
    <property type="match status" value="1"/>
</dbReference>
<dbReference type="Proteomes" id="UP000502533">
    <property type="component" value="Chromosome"/>
</dbReference>
<keyword evidence="4" id="KW-0472">Membrane</keyword>
<sequence>MTVHSTVRTTRLVPIMLAIASGMLAMGLALPALPLELQARFGCGTTVIGLVMGLQSAATLLSRPWAGRMADRRSGRDTLLAGLGWTACSGLAYVVALLPVLPPPAQQAMIMLGRVAMGLGEGLMVTGGGIWAVAIAGRERAGAAMSWVGLAIFAGLGVGTAVGGMIQAQAGFMVLCLVAIALPVSGMVLTVCQSAPPRLHDGSHAGVRWKDLIGHTWAWGLTLGLSAVGFAAISSFLVICYAARGWQGSGWALAAFGLGHVVARLAGSRHVDRHDVRPMVGAIMLTEAAGLALIWLAPGPAWSTLGSFLSGLGFSLTYPLLAMPVLRQVPPAAAGSAIGLFDVFFDIAAGSGAVLSGLLAGVAGPGSPFAMAMLAALAGSVMMLVLRNPQAEGTTAPGP</sequence>
<evidence type="ECO:0000313" key="6">
    <source>
        <dbReference type="Proteomes" id="UP000502533"/>
    </source>
</evidence>
<dbReference type="InterPro" id="IPR036259">
    <property type="entry name" value="MFS_trans_sf"/>
</dbReference>
<dbReference type="AlphaFoldDB" id="A0A181CBC3"/>
<protein>
    <submittedName>
        <fullName evidence="5">MFS transporter</fullName>
    </submittedName>
</protein>
<organism evidence="5 6">
    <name type="scientific">Komagataeibacter rhaeticus</name>
    <dbReference type="NCBI Taxonomy" id="215221"/>
    <lineage>
        <taxon>Bacteria</taxon>
        <taxon>Pseudomonadati</taxon>
        <taxon>Pseudomonadota</taxon>
        <taxon>Alphaproteobacteria</taxon>
        <taxon>Acetobacterales</taxon>
        <taxon>Acetobacteraceae</taxon>
        <taxon>Komagataeibacter</taxon>
    </lineage>
</organism>
<evidence type="ECO:0000256" key="3">
    <source>
        <dbReference type="ARBA" id="ARBA00022989"/>
    </source>
</evidence>
<reference evidence="5 6" key="1">
    <citation type="submission" date="2020-03" db="EMBL/GenBank/DDBJ databases">
        <title>Isolation of cellulose-producing strains, genome characterization and application of the synthesized cellulose films as an economical and sustainable material for piezoelectric sensor construction.</title>
        <authorList>
            <person name="Mangayil R.K."/>
        </authorList>
    </citation>
    <scope>NUCLEOTIDE SEQUENCE [LARGE SCALE GENOMIC DNA]</scope>
    <source>
        <strain evidence="5 6">ENS 9a1a</strain>
    </source>
</reference>
<dbReference type="GO" id="GO:0016020">
    <property type="term" value="C:membrane"/>
    <property type="evidence" value="ECO:0007669"/>
    <property type="project" value="UniProtKB-SubCell"/>
</dbReference>
<keyword evidence="6" id="KW-1185">Reference proteome</keyword>
<evidence type="ECO:0000256" key="2">
    <source>
        <dbReference type="ARBA" id="ARBA00022692"/>
    </source>
</evidence>
<evidence type="ECO:0000313" key="5">
    <source>
        <dbReference type="EMBL" id="QIP35594.1"/>
    </source>
</evidence>
<name>A0A181CBC3_9PROT</name>
<dbReference type="PANTHER" id="PTHR23531">
    <property type="entry name" value="QUINOLENE RESISTANCE PROTEIN NORA"/>
    <property type="match status" value="1"/>
</dbReference>
<dbReference type="EMBL" id="CP050139">
    <property type="protein sequence ID" value="QIP35594.1"/>
    <property type="molecule type" value="Genomic_DNA"/>
</dbReference>
<accession>A0A181CBC3</accession>
<dbReference type="GeneID" id="85022301"/>
<gene>
    <name evidence="5" type="ORF">GWK63_09045</name>
</gene>
<proteinExistence type="predicted"/>
<dbReference type="InterPro" id="IPR052714">
    <property type="entry name" value="MFS_Exporter"/>
</dbReference>
<evidence type="ECO:0000256" key="1">
    <source>
        <dbReference type="ARBA" id="ARBA00004141"/>
    </source>
</evidence>
<keyword evidence="2" id="KW-0812">Transmembrane</keyword>
<dbReference type="InterPro" id="IPR001958">
    <property type="entry name" value="Tet-R_TetA/multi-R_MdtG-like"/>
</dbReference>
<dbReference type="PRINTS" id="PR01035">
    <property type="entry name" value="TCRTETA"/>
</dbReference>
<dbReference type="InterPro" id="IPR011701">
    <property type="entry name" value="MFS"/>
</dbReference>
<dbReference type="InterPro" id="IPR020846">
    <property type="entry name" value="MFS_dom"/>
</dbReference>
<dbReference type="Gene3D" id="1.20.1250.20">
    <property type="entry name" value="MFS general substrate transporter like domains"/>
    <property type="match status" value="1"/>
</dbReference>
<dbReference type="RefSeq" id="WP_007400422.1">
    <property type="nucleotide sequence ID" value="NZ_CALMTF010000108.1"/>
</dbReference>
<comment type="subcellular location">
    <subcellularLocation>
        <location evidence="1">Membrane</location>
        <topology evidence="1">Multi-pass membrane protein</topology>
    </subcellularLocation>
</comment>
<evidence type="ECO:0000256" key="4">
    <source>
        <dbReference type="ARBA" id="ARBA00023136"/>
    </source>
</evidence>
<dbReference type="PROSITE" id="PS50850">
    <property type="entry name" value="MFS"/>
    <property type="match status" value="1"/>
</dbReference>
<dbReference type="Pfam" id="PF07690">
    <property type="entry name" value="MFS_1"/>
    <property type="match status" value="1"/>
</dbReference>
<dbReference type="SUPFAM" id="SSF103473">
    <property type="entry name" value="MFS general substrate transporter"/>
    <property type="match status" value="1"/>
</dbReference>
<keyword evidence="3" id="KW-1133">Transmembrane helix</keyword>
<dbReference type="GO" id="GO:0022857">
    <property type="term" value="F:transmembrane transporter activity"/>
    <property type="evidence" value="ECO:0007669"/>
    <property type="project" value="InterPro"/>
</dbReference>
<dbReference type="KEGG" id="kre:GWK63_09045"/>